<dbReference type="AlphaFoldDB" id="A0A2I0HVX0"/>
<dbReference type="Proteomes" id="UP000233551">
    <property type="component" value="Unassembled WGS sequence"/>
</dbReference>
<organism evidence="2 3">
    <name type="scientific">Punica granatum</name>
    <name type="common">Pomegranate</name>
    <dbReference type="NCBI Taxonomy" id="22663"/>
    <lineage>
        <taxon>Eukaryota</taxon>
        <taxon>Viridiplantae</taxon>
        <taxon>Streptophyta</taxon>
        <taxon>Embryophyta</taxon>
        <taxon>Tracheophyta</taxon>
        <taxon>Spermatophyta</taxon>
        <taxon>Magnoliopsida</taxon>
        <taxon>eudicotyledons</taxon>
        <taxon>Gunneridae</taxon>
        <taxon>Pentapetalae</taxon>
        <taxon>rosids</taxon>
        <taxon>malvids</taxon>
        <taxon>Myrtales</taxon>
        <taxon>Lythraceae</taxon>
        <taxon>Punica</taxon>
    </lineage>
</organism>
<dbReference type="EMBL" id="PGOL01005341">
    <property type="protein sequence ID" value="PKI35426.1"/>
    <property type="molecule type" value="Genomic_DNA"/>
</dbReference>
<name>A0A2I0HVX0_PUNGR</name>
<evidence type="ECO:0000256" key="1">
    <source>
        <dbReference type="SAM" id="MobiDB-lite"/>
    </source>
</evidence>
<accession>A0A2I0HVX0</accession>
<feature type="compositionally biased region" description="Basic and acidic residues" evidence="1">
    <location>
        <begin position="23"/>
        <end position="34"/>
    </location>
</feature>
<evidence type="ECO:0000313" key="3">
    <source>
        <dbReference type="Proteomes" id="UP000233551"/>
    </source>
</evidence>
<gene>
    <name evidence="2" type="ORF">CRG98_044196</name>
</gene>
<sequence>MDSSSLSSAGMPQRRSMLCRAAGENRDDGPESVHDPKLVKYASLRDIIPDSLVCKSCEKLRAQEHHPRENSIENPLLGKAASLYVLPLPDYCCCSNSAIQKIFRKLRRSVFRVFRTVARLCG</sequence>
<keyword evidence="3" id="KW-1185">Reference proteome</keyword>
<feature type="compositionally biased region" description="Polar residues" evidence="1">
    <location>
        <begin position="1"/>
        <end position="10"/>
    </location>
</feature>
<reference evidence="2 3" key="1">
    <citation type="submission" date="2017-11" db="EMBL/GenBank/DDBJ databases">
        <title>De-novo sequencing of pomegranate (Punica granatum L.) genome.</title>
        <authorList>
            <person name="Akparov Z."/>
            <person name="Amiraslanov A."/>
            <person name="Hajiyeva S."/>
            <person name="Abbasov M."/>
            <person name="Kaur K."/>
            <person name="Hamwieh A."/>
            <person name="Solovyev V."/>
            <person name="Salamov A."/>
            <person name="Braich B."/>
            <person name="Kosarev P."/>
            <person name="Mahmoud A."/>
            <person name="Hajiyev E."/>
            <person name="Babayeva S."/>
            <person name="Izzatullayeva V."/>
            <person name="Mammadov A."/>
            <person name="Mammadov A."/>
            <person name="Sharifova S."/>
            <person name="Ojaghi J."/>
            <person name="Eynullazada K."/>
            <person name="Bayramov B."/>
            <person name="Abdulazimova A."/>
            <person name="Shahmuradov I."/>
        </authorList>
    </citation>
    <scope>NUCLEOTIDE SEQUENCE [LARGE SCALE GENOMIC DNA]</scope>
    <source>
        <strain evidence="3">cv. AG2017</strain>
        <tissue evidence="2">Leaf</tissue>
    </source>
</reference>
<evidence type="ECO:0000313" key="2">
    <source>
        <dbReference type="EMBL" id="PKI35426.1"/>
    </source>
</evidence>
<proteinExistence type="predicted"/>
<comment type="caution">
    <text evidence="2">The sequence shown here is derived from an EMBL/GenBank/DDBJ whole genome shotgun (WGS) entry which is preliminary data.</text>
</comment>
<protein>
    <submittedName>
        <fullName evidence="2">Uncharacterized protein</fullName>
    </submittedName>
</protein>
<feature type="region of interest" description="Disordered" evidence="1">
    <location>
        <begin position="1"/>
        <end position="34"/>
    </location>
</feature>